<evidence type="ECO:0000256" key="1">
    <source>
        <dbReference type="SAM" id="MobiDB-lite"/>
    </source>
</evidence>
<name>A1RYA2_THEPD</name>
<evidence type="ECO:0000313" key="2">
    <source>
        <dbReference type="EMBL" id="ABL78182.1"/>
    </source>
</evidence>
<dbReference type="STRING" id="368408.Tpen_0780"/>
<dbReference type="Proteomes" id="UP000000641">
    <property type="component" value="Chromosome"/>
</dbReference>
<sequence>MKVSLTYTYIHAEKLSEPTGAQINVNVQLTFPTSMNIVGGELVAEFLANVTSVPAFFTVSLKGRISVSASEGELKELQEGLKNGRPDPQIIQMLSSNVLFETMLLLRELGIPPSLPLPPPPQPQRSEDGRHYFA</sequence>
<dbReference type="RefSeq" id="WP_011752447.1">
    <property type="nucleotide sequence ID" value="NC_008698.1"/>
</dbReference>
<keyword evidence="3" id="KW-1185">Reference proteome</keyword>
<feature type="compositionally biased region" description="Pro residues" evidence="1">
    <location>
        <begin position="114"/>
        <end position="123"/>
    </location>
</feature>
<accession>A1RYA2</accession>
<protein>
    <submittedName>
        <fullName evidence="2">Uncharacterized protein</fullName>
    </submittedName>
</protein>
<gene>
    <name evidence="2" type="ordered locus">Tpen_0780</name>
</gene>
<dbReference type="EnsemblBacteria" id="ABL78182">
    <property type="protein sequence ID" value="ABL78182"/>
    <property type="gene ID" value="Tpen_0780"/>
</dbReference>
<proteinExistence type="predicted"/>
<dbReference type="GeneID" id="4601841"/>
<feature type="region of interest" description="Disordered" evidence="1">
    <location>
        <begin position="114"/>
        <end position="134"/>
    </location>
</feature>
<dbReference type="eggNOG" id="arCOG05517">
    <property type="taxonomic scope" value="Archaea"/>
</dbReference>
<dbReference type="KEGG" id="tpe:Tpen_0780"/>
<dbReference type="EMBL" id="CP000505">
    <property type="protein sequence ID" value="ABL78182.1"/>
    <property type="molecule type" value="Genomic_DNA"/>
</dbReference>
<evidence type="ECO:0000313" key="3">
    <source>
        <dbReference type="Proteomes" id="UP000000641"/>
    </source>
</evidence>
<organism evidence="2 3">
    <name type="scientific">Thermofilum pendens (strain DSM 2475 / Hrk 5)</name>
    <dbReference type="NCBI Taxonomy" id="368408"/>
    <lineage>
        <taxon>Archaea</taxon>
        <taxon>Thermoproteota</taxon>
        <taxon>Thermoprotei</taxon>
        <taxon>Thermofilales</taxon>
        <taxon>Thermofilaceae</taxon>
        <taxon>Thermofilum</taxon>
    </lineage>
</organism>
<dbReference type="HOGENOM" id="CLU_157006_0_0_2"/>
<reference evidence="3" key="1">
    <citation type="journal article" date="2008" name="J. Bacteriol.">
        <title>Genome sequence of Thermofilum pendens reveals an exceptional loss of biosynthetic pathways without genome reduction.</title>
        <authorList>
            <person name="Anderson I."/>
            <person name="Rodriguez J."/>
            <person name="Susanti D."/>
            <person name="Porat I."/>
            <person name="Reich C."/>
            <person name="Ulrich L.E."/>
            <person name="Elkins J.G."/>
            <person name="Mavromatis K."/>
            <person name="Lykidis A."/>
            <person name="Kim E."/>
            <person name="Thompson L.S."/>
            <person name="Nolan M."/>
            <person name="Land M."/>
            <person name="Copeland A."/>
            <person name="Lapidus A."/>
            <person name="Lucas S."/>
            <person name="Detter C."/>
            <person name="Zhulin I.B."/>
            <person name="Olsen G.J."/>
            <person name="Whitman W."/>
            <person name="Mukhopadhyay B."/>
            <person name="Bristow J."/>
            <person name="Kyrpides N."/>
        </authorList>
    </citation>
    <scope>NUCLEOTIDE SEQUENCE [LARGE SCALE GENOMIC DNA]</scope>
    <source>
        <strain evidence="3">DSM 2475 / Hrk 5</strain>
    </source>
</reference>
<dbReference type="OrthoDB" id="31342at2157"/>
<feature type="compositionally biased region" description="Basic and acidic residues" evidence="1">
    <location>
        <begin position="125"/>
        <end position="134"/>
    </location>
</feature>
<dbReference type="AlphaFoldDB" id="A1RYA2"/>